<dbReference type="InterPro" id="IPR015590">
    <property type="entry name" value="Aldehyde_DH_dom"/>
</dbReference>
<comment type="similarity">
    <text evidence="1 9">Belongs to the aldehyde dehydrogenase family.</text>
</comment>
<dbReference type="InterPro" id="IPR016160">
    <property type="entry name" value="Ald_DH_CS_CYS"/>
</dbReference>
<dbReference type="Gene3D" id="3.40.605.10">
    <property type="entry name" value="Aldehyde Dehydrogenase, Chain A, domain 1"/>
    <property type="match status" value="1"/>
</dbReference>
<dbReference type="OrthoDB" id="6882680at2"/>
<evidence type="ECO:0000259" key="10">
    <source>
        <dbReference type="Pfam" id="PF00171"/>
    </source>
</evidence>
<dbReference type="PROSITE" id="PS00687">
    <property type="entry name" value="ALDEHYDE_DEHYDR_GLU"/>
    <property type="match status" value="1"/>
</dbReference>
<dbReference type="GO" id="GO:0018485">
    <property type="term" value="F:salicylaldehyde dehydrogenase (NAD+) activity"/>
    <property type="evidence" value="ECO:0007669"/>
    <property type="project" value="UniProtKB-EC"/>
</dbReference>
<evidence type="ECO:0000256" key="1">
    <source>
        <dbReference type="ARBA" id="ARBA00009986"/>
    </source>
</evidence>
<dbReference type="STRING" id="1206085.SAMN05443575_3725"/>
<dbReference type="EMBL" id="FQVU01000005">
    <property type="protein sequence ID" value="SHH32863.1"/>
    <property type="molecule type" value="Genomic_DNA"/>
</dbReference>
<evidence type="ECO:0000256" key="3">
    <source>
        <dbReference type="ARBA" id="ARBA00023002"/>
    </source>
</evidence>
<proteinExistence type="inferred from homology"/>
<dbReference type="InterPro" id="IPR016162">
    <property type="entry name" value="Ald_DH_N"/>
</dbReference>
<protein>
    <recommendedName>
        <fullName evidence="7">Salicylaldehyde dehydrogenase</fullName>
        <ecNumber evidence="6">1.2.1.65</ecNumber>
    </recommendedName>
</protein>
<keyword evidence="12" id="KW-1185">Reference proteome</keyword>
<dbReference type="NCBIfam" id="NF010000">
    <property type="entry name" value="PRK13473.1"/>
    <property type="match status" value="1"/>
</dbReference>
<evidence type="ECO:0000313" key="12">
    <source>
        <dbReference type="Proteomes" id="UP000186132"/>
    </source>
</evidence>
<dbReference type="FunFam" id="3.40.309.10:FF:000010">
    <property type="entry name" value="Gamma-aminobutyraldehyde dehydrogenase"/>
    <property type="match status" value="1"/>
</dbReference>
<gene>
    <name evidence="11" type="ORF">SAMN05443575_3725</name>
</gene>
<accession>A0A1M5S4I0</accession>
<evidence type="ECO:0000256" key="6">
    <source>
        <dbReference type="ARBA" id="ARBA00066992"/>
    </source>
</evidence>
<dbReference type="EC" id="1.2.1.65" evidence="6"/>
<organism evidence="11 12">
    <name type="scientific">Jatrophihabitans endophyticus</name>
    <dbReference type="NCBI Taxonomy" id="1206085"/>
    <lineage>
        <taxon>Bacteria</taxon>
        <taxon>Bacillati</taxon>
        <taxon>Actinomycetota</taxon>
        <taxon>Actinomycetes</taxon>
        <taxon>Jatrophihabitantales</taxon>
        <taxon>Jatrophihabitantaceae</taxon>
        <taxon>Jatrophihabitans</taxon>
    </lineage>
</organism>
<sequence>MTGSPTTMYVDGAWVPAADGRVEPVRAPATGEAYAEIARGGADDVDRAVAAAHRAFDGWSRTTPAERSRAVLKLADRVEEDAENLAQLESRNVGKPIGLAREEMEMIPDHLRFFAGAVRSLDGRAAGEYVEGRTSIIRRDPLGVVGSVAPWNYPLLMATWKIAPAILTGNTLVLKPSEHTPHTALRVAELASDLLPPGVLNVVTGHGEDVGARLVSHPLVRMSSLTGSVATGRALLHAAADTNLKRLHLELGGKAPVLVYDDADLDLAVAKIMEGAFCNSGQDCMAAARLYVHDRVHDDLVGRLQQAVQKLSLGDLADEDTAMGPVITARHRDRVEGFVERAAATGHTELIQGDNPGTGFYTAPTLVVGARQGDEVVTDEIFGPVVSVTRFAGSDDVVGWANDTEYGLASSVFTSDVGRALSVSARLQFGTVWVNDHLPVTPEMPHGGFKQSGNGKDMSTYSLEEYTEIKHVMINTAGV</sequence>
<dbReference type="SUPFAM" id="SSF53720">
    <property type="entry name" value="ALDH-like"/>
    <property type="match status" value="1"/>
</dbReference>
<evidence type="ECO:0000256" key="9">
    <source>
        <dbReference type="RuleBase" id="RU003345"/>
    </source>
</evidence>
<dbReference type="InterPro" id="IPR016163">
    <property type="entry name" value="Ald_DH_C"/>
</dbReference>
<keyword evidence="3 9" id="KW-0560">Oxidoreductase</keyword>
<dbReference type="AlphaFoldDB" id="A0A1M5S4I0"/>
<comment type="pathway">
    <text evidence="4">Aromatic compound metabolism; naphthalene degradation.</text>
</comment>
<feature type="active site" evidence="8">
    <location>
        <position position="250"/>
    </location>
</feature>
<keyword evidence="2" id="KW-0058">Aromatic hydrocarbons catabolism</keyword>
<evidence type="ECO:0000313" key="11">
    <source>
        <dbReference type="EMBL" id="SHH32863.1"/>
    </source>
</evidence>
<dbReference type="Gene3D" id="3.40.309.10">
    <property type="entry name" value="Aldehyde Dehydrogenase, Chain A, domain 2"/>
    <property type="match status" value="1"/>
</dbReference>
<evidence type="ECO:0000256" key="7">
    <source>
        <dbReference type="ARBA" id="ARBA00070319"/>
    </source>
</evidence>
<evidence type="ECO:0000256" key="4">
    <source>
        <dbReference type="ARBA" id="ARBA00035632"/>
    </source>
</evidence>
<evidence type="ECO:0000256" key="2">
    <source>
        <dbReference type="ARBA" id="ARBA00022797"/>
    </source>
</evidence>
<dbReference type="InterPro" id="IPR016161">
    <property type="entry name" value="Ald_DH/histidinol_DH"/>
</dbReference>
<dbReference type="InterPro" id="IPR029510">
    <property type="entry name" value="Ald_DH_CS_GLU"/>
</dbReference>
<dbReference type="FunFam" id="3.40.605.10:FF:000007">
    <property type="entry name" value="NAD/NADP-dependent betaine aldehyde dehydrogenase"/>
    <property type="match status" value="1"/>
</dbReference>
<dbReference type="Proteomes" id="UP000186132">
    <property type="component" value="Unassembled WGS sequence"/>
</dbReference>
<dbReference type="RefSeq" id="WP_073391974.1">
    <property type="nucleotide sequence ID" value="NZ_FQVU01000005.1"/>
</dbReference>
<evidence type="ECO:0000256" key="5">
    <source>
        <dbReference type="ARBA" id="ARBA00050596"/>
    </source>
</evidence>
<feature type="domain" description="Aldehyde dehydrogenase" evidence="10">
    <location>
        <begin position="14"/>
        <end position="472"/>
    </location>
</feature>
<evidence type="ECO:0000256" key="8">
    <source>
        <dbReference type="PROSITE-ProRule" id="PRU10007"/>
    </source>
</evidence>
<dbReference type="PROSITE" id="PS00070">
    <property type="entry name" value="ALDEHYDE_DEHYDR_CYS"/>
    <property type="match status" value="1"/>
</dbReference>
<dbReference type="Pfam" id="PF00171">
    <property type="entry name" value="Aldedh"/>
    <property type="match status" value="1"/>
</dbReference>
<name>A0A1M5S4I0_9ACTN</name>
<reference evidence="12" key="1">
    <citation type="submission" date="2016-11" db="EMBL/GenBank/DDBJ databases">
        <authorList>
            <person name="Varghese N."/>
            <person name="Submissions S."/>
        </authorList>
    </citation>
    <scope>NUCLEOTIDE SEQUENCE [LARGE SCALE GENOMIC DNA]</scope>
    <source>
        <strain evidence="12">DSM 45627</strain>
    </source>
</reference>
<dbReference type="PANTHER" id="PTHR11699">
    <property type="entry name" value="ALDEHYDE DEHYDROGENASE-RELATED"/>
    <property type="match status" value="1"/>
</dbReference>
<comment type="catalytic activity">
    <reaction evidence="5">
        <text>salicylaldehyde + NAD(+) + H2O = salicylate + NADH + 2 H(+)</text>
        <dbReference type="Rhea" id="RHEA:18537"/>
        <dbReference type="ChEBI" id="CHEBI:15377"/>
        <dbReference type="ChEBI" id="CHEBI:15378"/>
        <dbReference type="ChEBI" id="CHEBI:16008"/>
        <dbReference type="ChEBI" id="CHEBI:30762"/>
        <dbReference type="ChEBI" id="CHEBI:57540"/>
        <dbReference type="ChEBI" id="CHEBI:57945"/>
        <dbReference type="EC" id="1.2.1.65"/>
    </reaction>
</comment>